<protein>
    <submittedName>
        <fullName evidence="3">DUF3761 domain-containing protein</fullName>
    </submittedName>
</protein>
<dbReference type="Proteomes" id="UP000500953">
    <property type="component" value="Chromosome"/>
</dbReference>
<feature type="region of interest" description="Disordered" evidence="1">
    <location>
        <begin position="44"/>
        <end position="82"/>
    </location>
</feature>
<accession>A0A6G9ZGB5</accession>
<dbReference type="AlphaFoldDB" id="A0A6G9ZGB5"/>
<dbReference type="InterPro" id="IPR022236">
    <property type="entry name" value="DUF3761"/>
</dbReference>
<dbReference type="PROSITE" id="PS51257">
    <property type="entry name" value="PROKAR_LIPOPROTEIN"/>
    <property type="match status" value="1"/>
</dbReference>
<feature type="signal peptide" evidence="2">
    <location>
        <begin position="1"/>
        <end position="21"/>
    </location>
</feature>
<feature type="chain" id="PRO_5039241102" evidence="2">
    <location>
        <begin position="22"/>
        <end position="142"/>
    </location>
</feature>
<dbReference type="EMBL" id="CP046173">
    <property type="protein sequence ID" value="QIS24504.1"/>
    <property type="molecule type" value="Genomic_DNA"/>
</dbReference>
<proteinExistence type="predicted"/>
<evidence type="ECO:0000256" key="1">
    <source>
        <dbReference type="SAM" id="MobiDB-lite"/>
    </source>
</evidence>
<sequence length="142" mass="13762">MNYTLRMASWLVGGAAAIALAGCAPSANTSGSPLTVSSSAPTTIAAPAAPLPPAGTTEPPISAAPAPAAPNDLGAVPQPVAGGPAACDRSSYVNSNGQCVHRPEAASAPPSGATAQCKDGTYSFSKHRSGTCSSHGGVAVFF</sequence>
<evidence type="ECO:0000256" key="2">
    <source>
        <dbReference type="SAM" id="SignalP"/>
    </source>
</evidence>
<name>A0A6G9ZGB5_9NOCA</name>
<reference evidence="3 4" key="1">
    <citation type="journal article" date="2019" name="ACS Chem. Biol.">
        <title>Identification and Mobilization of a Cryptic Antibiotic Biosynthesis Gene Locus from a Human-Pathogenic Nocardia Isolate.</title>
        <authorList>
            <person name="Herisse M."/>
            <person name="Ishida K."/>
            <person name="Porter J.L."/>
            <person name="Howden B."/>
            <person name="Hertweck C."/>
            <person name="Stinear T.P."/>
            <person name="Pidot S.J."/>
        </authorList>
    </citation>
    <scope>NUCLEOTIDE SEQUENCE [LARGE SCALE GENOMIC DNA]</scope>
    <source>
        <strain evidence="3 4">AUSMDU00012715</strain>
    </source>
</reference>
<organism evidence="3 4">
    <name type="scientific">Nocardia terpenica</name>
    <dbReference type="NCBI Taxonomy" id="455432"/>
    <lineage>
        <taxon>Bacteria</taxon>
        <taxon>Bacillati</taxon>
        <taxon>Actinomycetota</taxon>
        <taxon>Actinomycetes</taxon>
        <taxon>Mycobacteriales</taxon>
        <taxon>Nocardiaceae</taxon>
        <taxon>Nocardia</taxon>
    </lineage>
</organism>
<evidence type="ECO:0000313" key="4">
    <source>
        <dbReference type="Proteomes" id="UP000500953"/>
    </source>
</evidence>
<evidence type="ECO:0000313" key="3">
    <source>
        <dbReference type="EMBL" id="QIS24504.1"/>
    </source>
</evidence>
<gene>
    <name evidence="3" type="ORF">F6W96_28570</name>
</gene>
<keyword evidence="2" id="KW-0732">Signal</keyword>
<dbReference type="Pfam" id="PF12587">
    <property type="entry name" value="DUF3761"/>
    <property type="match status" value="1"/>
</dbReference>